<dbReference type="OrthoDB" id="1882251at2759"/>
<protein>
    <recommendedName>
        <fullName evidence="3">RRM domain-containing protein</fullName>
    </recommendedName>
</protein>
<gene>
    <name evidence="1" type="ORF">H5410_037193</name>
</gene>
<comment type="caution">
    <text evidence="1">The sequence shown here is derived from an EMBL/GenBank/DDBJ whole genome shotgun (WGS) entry which is preliminary data.</text>
</comment>
<dbReference type="AlphaFoldDB" id="A0A9J5Y6F4"/>
<name>A0A9J5Y6F4_SOLCO</name>
<evidence type="ECO:0008006" key="3">
    <source>
        <dbReference type="Google" id="ProtNLM"/>
    </source>
</evidence>
<dbReference type="PANTHER" id="PTHR33527:SF14">
    <property type="entry name" value="OS07G0274300 PROTEIN"/>
    <property type="match status" value="1"/>
</dbReference>
<evidence type="ECO:0000313" key="2">
    <source>
        <dbReference type="Proteomes" id="UP000824120"/>
    </source>
</evidence>
<organism evidence="1 2">
    <name type="scientific">Solanum commersonii</name>
    <name type="common">Commerson's wild potato</name>
    <name type="synonym">Commerson's nightshade</name>
    <dbReference type="NCBI Taxonomy" id="4109"/>
    <lineage>
        <taxon>Eukaryota</taxon>
        <taxon>Viridiplantae</taxon>
        <taxon>Streptophyta</taxon>
        <taxon>Embryophyta</taxon>
        <taxon>Tracheophyta</taxon>
        <taxon>Spermatophyta</taxon>
        <taxon>Magnoliopsida</taxon>
        <taxon>eudicotyledons</taxon>
        <taxon>Gunneridae</taxon>
        <taxon>Pentapetalae</taxon>
        <taxon>asterids</taxon>
        <taxon>lamiids</taxon>
        <taxon>Solanales</taxon>
        <taxon>Solanaceae</taxon>
        <taxon>Solanoideae</taxon>
        <taxon>Solaneae</taxon>
        <taxon>Solanum</taxon>
    </lineage>
</organism>
<dbReference type="Proteomes" id="UP000824120">
    <property type="component" value="Chromosome 7"/>
</dbReference>
<keyword evidence="2" id="KW-1185">Reference proteome</keyword>
<proteinExistence type="predicted"/>
<sequence length="286" mass="33411">MADTTFQITKEEFKLFHKIDRTLYYVLVIDLLRDPFESMQTLALWIWLERTCRCKDVINKILSLPHFLINQLADEGATCLKCIENNRFLSSTYASDIFLTQNLTKKGLSLLFFHQNRDSATSGIRKIVNEVCFNALLDIMEKALKISFEQTLMERNMSMVPPPGDSSLIERFSQLGNGCDMSHLRMKGHNVPDEERTMFVTFSKGYPVAEWEIREFFKSYFGDCIDYILMQEVKTHEQALYARIVFVMPEIIEFILKDDSKAKFNIHGKHVWMRKFVPKKGNSFIP</sequence>
<dbReference type="PANTHER" id="PTHR33527">
    <property type="entry name" value="OS07G0274300 PROTEIN"/>
    <property type="match status" value="1"/>
</dbReference>
<reference evidence="1 2" key="1">
    <citation type="submission" date="2020-09" db="EMBL/GenBank/DDBJ databases">
        <title>De no assembly of potato wild relative species, Solanum commersonii.</title>
        <authorList>
            <person name="Cho K."/>
        </authorList>
    </citation>
    <scope>NUCLEOTIDE SEQUENCE [LARGE SCALE GENOMIC DNA]</scope>
    <source>
        <strain evidence="1">LZ3.2</strain>
        <tissue evidence="1">Leaf</tissue>
    </source>
</reference>
<dbReference type="EMBL" id="JACXVP010000007">
    <property type="protein sequence ID" value="KAG5595961.1"/>
    <property type="molecule type" value="Genomic_DNA"/>
</dbReference>
<accession>A0A9J5Y6F4</accession>
<evidence type="ECO:0000313" key="1">
    <source>
        <dbReference type="EMBL" id="KAG5595961.1"/>
    </source>
</evidence>